<evidence type="ECO:0000256" key="1">
    <source>
        <dbReference type="SAM" id="Phobius"/>
    </source>
</evidence>
<organism evidence="2 3">
    <name type="scientific">Temnothorax curvispinosus</name>
    <dbReference type="NCBI Taxonomy" id="300111"/>
    <lineage>
        <taxon>Eukaryota</taxon>
        <taxon>Metazoa</taxon>
        <taxon>Ecdysozoa</taxon>
        <taxon>Arthropoda</taxon>
        <taxon>Hexapoda</taxon>
        <taxon>Insecta</taxon>
        <taxon>Pterygota</taxon>
        <taxon>Neoptera</taxon>
        <taxon>Endopterygota</taxon>
        <taxon>Hymenoptera</taxon>
        <taxon>Apocrita</taxon>
        <taxon>Aculeata</taxon>
        <taxon>Formicoidea</taxon>
        <taxon>Formicidae</taxon>
        <taxon>Myrmicinae</taxon>
        <taxon>Temnothorax</taxon>
    </lineage>
</organism>
<dbReference type="GeneID" id="112462678"/>
<dbReference type="OrthoDB" id="549017at2759"/>
<gene>
    <name evidence="3" type="primary">LOC112462678</name>
</gene>
<accession>A0A6J1QUN7</accession>
<keyword evidence="2" id="KW-1185">Reference proteome</keyword>
<feature type="transmembrane region" description="Helical" evidence="1">
    <location>
        <begin position="12"/>
        <end position="30"/>
    </location>
</feature>
<sequence length="793" mass="90790">MSVILSVASGNILSLRGWIFFIILLIFYGISPTESQLRIPDEFKECYVNNNMHDFHLPMNMRVLLDIIRKAETYSYSTMDIRTMSSSLMHRFKLDGIKHYKDVQERDGILPFGQSGRQSVKYKLIKEMVPGKPELFPFDALTAIEQCTLHQAISNTIMKEDSRGTSTLCEEIGQKLTNRVLFANLWNCPREYGVILTSYGTIAPGAIIGAIAASLQHQNVGLNQIVNTETFERPVTIASVTHIEEVDFIIPRNEMIHDKSMSYISSPKPDLKLDNVWLTTIAGELAEMVVYQGPILDSDMQLGATGFWNNTMRPGVYYLKNQNGYFDATRAKIVSDIDGLIIASKVHTWVNDFYSLRLSQILDMYYSDNGITLFNENIKVCDRKKGFSYVVSRTLLDEQTYAASHLLAYHNDIVFKSPEALKRLVDHAIAKFSVYANDHLLTELLCRNRKRYPQVEALIVFDGSWTEEYTMDLVAALIDDLDVSMYSSKMGILHGISGQWLLNVTSSPSLAYYAISNFRNISWPTRIDLVTTLNAISNYLNKTWEARWQQHTIGSLGQAIVILAPLAQFSESEQQTILKLLKEIKHLHPDLYFLYYVSEYNSRIFQPFVLSEQDRLILGPNIDAIAQYLSTLPRTLKPVTVSKLDTEEPSKFKNKIENYISPSKSITYMLHSQHTANMKITITVHNFGYGTIKACSWNQFNSEETMACQQLNAHKEINLIDNYTCIDIRCPHIYLRIQNATSFYKCAEMECKLPDQVRYIIRMQNTYNSAEKMIFINVFVTLYLYLQLAVFNI</sequence>
<dbReference type="AlphaFoldDB" id="A0A6J1QUN7"/>
<protein>
    <submittedName>
        <fullName evidence="3">Uncharacterized protein LOC112462678 isoform X1</fullName>
    </submittedName>
</protein>
<dbReference type="Proteomes" id="UP000504618">
    <property type="component" value="Unplaced"/>
</dbReference>
<keyword evidence="1" id="KW-1133">Transmembrane helix</keyword>
<dbReference type="RefSeq" id="XP_024884350.1">
    <property type="nucleotide sequence ID" value="XM_025028582.1"/>
</dbReference>
<proteinExistence type="predicted"/>
<keyword evidence="1" id="KW-0472">Membrane</keyword>
<reference evidence="3" key="1">
    <citation type="submission" date="2025-08" db="UniProtKB">
        <authorList>
            <consortium name="RefSeq"/>
        </authorList>
    </citation>
    <scope>IDENTIFICATION</scope>
    <source>
        <tissue evidence="3">Whole body</tissue>
    </source>
</reference>
<name>A0A6J1QUN7_9HYME</name>
<evidence type="ECO:0000313" key="3">
    <source>
        <dbReference type="RefSeq" id="XP_024884350.1"/>
    </source>
</evidence>
<evidence type="ECO:0000313" key="2">
    <source>
        <dbReference type="Proteomes" id="UP000504618"/>
    </source>
</evidence>
<keyword evidence="1" id="KW-0812">Transmembrane</keyword>